<dbReference type="InParanoid" id="A0A1M6J3F4"/>
<dbReference type="InterPro" id="IPR026026">
    <property type="entry name" value="HIT_Hint"/>
</dbReference>
<dbReference type="PIRSF" id="PIRSF000714">
    <property type="entry name" value="HIT"/>
    <property type="match status" value="1"/>
</dbReference>
<keyword evidence="4" id="KW-1185">Reference proteome</keyword>
<dbReference type="OrthoDB" id="9799145at2"/>
<dbReference type="STRING" id="1123071.SAMN02745181_1996"/>
<evidence type="ECO:0000256" key="1">
    <source>
        <dbReference type="PROSITE-ProRule" id="PRU00464"/>
    </source>
</evidence>
<dbReference type="EMBL" id="FQYR01000003">
    <property type="protein sequence ID" value="SHJ41208.1"/>
    <property type="molecule type" value="Genomic_DNA"/>
</dbReference>
<dbReference type="InterPro" id="IPR011146">
    <property type="entry name" value="HIT-like"/>
</dbReference>
<dbReference type="GO" id="GO:0016787">
    <property type="term" value="F:hydrolase activity"/>
    <property type="evidence" value="ECO:0007669"/>
    <property type="project" value="UniProtKB-KW"/>
</dbReference>
<dbReference type="Gene3D" id="3.30.428.10">
    <property type="entry name" value="HIT-like"/>
    <property type="match status" value="1"/>
</dbReference>
<gene>
    <name evidence="3" type="ORF">SAMN02745181_1996</name>
</gene>
<sequence length="138" mass="15604">MAFTLHPRLEKGCFDFGKLDNCRVLLKNNATFPWFIIVPEVDDSITELHKLEAHDFAAVSFVVRQMSAFVDAYFHPDKINVASIGNQVSQLHIHIVARFESDPAWPGVVWASDAKKPYEPEQAARINAAYNGVFDQKD</sequence>
<evidence type="ECO:0000259" key="2">
    <source>
        <dbReference type="PROSITE" id="PS51084"/>
    </source>
</evidence>
<proteinExistence type="predicted"/>
<evidence type="ECO:0000313" key="4">
    <source>
        <dbReference type="Proteomes" id="UP000184510"/>
    </source>
</evidence>
<dbReference type="Proteomes" id="UP000184510">
    <property type="component" value="Unassembled WGS sequence"/>
</dbReference>
<accession>A0A1M6J3F4</accession>
<evidence type="ECO:0000313" key="3">
    <source>
        <dbReference type="EMBL" id="SHJ41208.1"/>
    </source>
</evidence>
<keyword evidence="3" id="KW-0378">Hydrolase</keyword>
<dbReference type="Pfam" id="PF01230">
    <property type="entry name" value="HIT"/>
    <property type="match status" value="1"/>
</dbReference>
<organism evidence="3 4">
    <name type="scientific">Rubritalea squalenifaciens DSM 18772</name>
    <dbReference type="NCBI Taxonomy" id="1123071"/>
    <lineage>
        <taxon>Bacteria</taxon>
        <taxon>Pseudomonadati</taxon>
        <taxon>Verrucomicrobiota</taxon>
        <taxon>Verrucomicrobiia</taxon>
        <taxon>Verrucomicrobiales</taxon>
        <taxon>Rubritaleaceae</taxon>
        <taxon>Rubritalea</taxon>
    </lineage>
</organism>
<reference evidence="3 4" key="1">
    <citation type="submission" date="2016-11" db="EMBL/GenBank/DDBJ databases">
        <authorList>
            <person name="Jaros S."/>
            <person name="Januszkiewicz K."/>
            <person name="Wedrychowicz H."/>
        </authorList>
    </citation>
    <scope>NUCLEOTIDE SEQUENCE [LARGE SCALE GENOMIC DNA]</scope>
    <source>
        <strain evidence="3 4">DSM 18772</strain>
    </source>
</reference>
<protein>
    <submittedName>
        <fullName evidence="3">Diadenosine tetraphosphate (Ap4A) hydrolase</fullName>
    </submittedName>
</protein>
<dbReference type="RefSeq" id="WP_143183564.1">
    <property type="nucleotide sequence ID" value="NZ_FQYR01000003.1"/>
</dbReference>
<name>A0A1M6J3F4_9BACT</name>
<feature type="domain" description="HIT" evidence="2">
    <location>
        <begin position="36"/>
        <end position="105"/>
    </location>
</feature>
<comment type="caution">
    <text evidence="1">Lacks conserved residue(s) required for the propagation of feature annotation.</text>
</comment>
<dbReference type="PROSITE" id="PS51084">
    <property type="entry name" value="HIT_2"/>
    <property type="match status" value="1"/>
</dbReference>
<dbReference type="InterPro" id="IPR036265">
    <property type="entry name" value="HIT-like_sf"/>
</dbReference>
<dbReference type="AlphaFoldDB" id="A0A1M6J3F4"/>
<dbReference type="SUPFAM" id="SSF54197">
    <property type="entry name" value="HIT-like"/>
    <property type="match status" value="1"/>
</dbReference>